<dbReference type="Gene3D" id="3.40.630.30">
    <property type="match status" value="1"/>
</dbReference>
<evidence type="ECO:0000256" key="3">
    <source>
        <dbReference type="SAM" id="MobiDB-lite"/>
    </source>
</evidence>
<evidence type="ECO:0000256" key="2">
    <source>
        <dbReference type="ARBA" id="ARBA00023315"/>
    </source>
</evidence>
<dbReference type="AlphaFoldDB" id="K1RNX7"/>
<dbReference type="EMBL" id="JH818298">
    <property type="protein sequence ID" value="EKC36061.1"/>
    <property type="molecule type" value="Genomic_DNA"/>
</dbReference>
<feature type="compositionally biased region" description="Polar residues" evidence="3">
    <location>
        <begin position="150"/>
        <end position="161"/>
    </location>
</feature>
<dbReference type="InterPro" id="IPR000182">
    <property type="entry name" value="GNAT_dom"/>
</dbReference>
<reference evidence="4" key="1">
    <citation type="journal article" date="2012" name="Nature">
        <title>The oyster genome reveals stress adaptation and complexity of shell formation.</title>
        <authorList>
            <person name="Zhang G."/>
            <person name="Fang X."/>
            <person name="Guo X."/>
            <person name="Li L."/>
            <person name="Luo R."/>
            <person name="Xu F."/>
            <person name="Yang P."/>
            <person name="Zhang L."/>
            <person name="Wang X."/>
            <person name="Qi H."/>
            <person name="Xiong Z."/>
            <person name="Que H."/>
            <person name="Xie Y."/>
            <person name="Holland P.W."/>
            <person name="Paps J."/>
            <person name="Zhu Y."/>
            <person name="Wu F."/>
            <person name="Chen Y."/>
            <person name="Wang J."/>
            <person name="Peng C."/>
            <person name="Meng J."/>
            <person name="Yang L."/>
            <person name="Liu J."/>
            <person name="Wen B."/>
            <person name="Zhang N."/>
            <person name="Huang Z."/>
            <person name="Zhu Q."/>
            <person name="Feng Y."/>
            <person name="Mount A."/>
            <person name="Hedgecock D."/>
            <person name="Xu Z."/>
            <person name="Liu Y."/>
            <person name="Domazet-Loso T."/>
            <person name="Du Y."/>
            <person name="Sun X."/>
            <person name="Zhang S."/>
            <person name="Liu B."/>
            <person name="Cheng P."/>
            <person name="Jiang X."/>
            <person name="Li J."/>
            <person name="Fan D."/>
            <person name="Wang W."/>
            <person name="Fu W."/>
            <person name="Wang T."/>
            <person name="Wang B."/>
            <person name="Zhang J."/>
            <person name="Peng Z."/>
            <person name="Li Y."/>
            <person name="Li N."/>
            <person name="Wang J."/>
            <person name="Chen M."/>
            <person name="He Y."/>
            <person name="Tan F."/>
            <person name="Song X."/>
            <person name="Zheng Q."/>
            <person name="Huang R."/>
            <person name="Yang H."/>
            <person name="Du X."/>
            <person name="Chen L."/>
            <person name="Yang M."/>
            <person name="Gaffney P.M."/>
            <person name="Wang S."/>
            <person name="Luo L."/>
            <person name="She Z."/>
            <person name="Ming Y."/>
            <person name="Huang W."/>
            <person name="Zhang S."/>
            <person name="Huang B."/>
            <person name="Zhang Y."/>
            <person name="Qu T."/>
            <person name="Ni P."/>
            <person name="Miao G."/>
            <person name="Wang J."/>
            <person name="Wang Q."/>
            <person name="Steinberg C.E."/>
            <person name="Wang H."/>
            <person name="Li N."/>
            <person name="Qian L."/>
            <person name="Zhang G."/>
            <person name="Li Y."/>
            <person name="Yang H."/>
            <person name="Liu X."/>
            <person name="Wang J."/>
            <person name="Yin Y."/>
            <person name="Wang J."/>
        </authorList>
    </citation>
    <scope>NUCLEOTIDE SEQUENCE [LARGE SCALE GENOMIC DNA]</scope>
    <source>
        <strain evidence="4">05x7-T-G4-1.051#20</strain>
    </source>
</reference>
<dbReference type="HOGENOM" id="CLU_577787_0_0_1"/>
<dbReference type="GO" id="GO:0016747">
    <property type="term" value="F:acyltransferase activity, transferring groups other than amino-acyl groups"/>
    <property type="evidence" value="ECO:0007669"/>
    <property type="project" value="InterPro"/>
</dbReference>
<accession>K1RNX7</accession>
<dbReference type="InParanoid" id="K1RNX7"/>
<evidence type="ECO:0000313" key="4">
    <source>
        <dbReference type="EMBL" id="EKC36061.1"/>
    </source>
</evidence>
<dbReference type="SUPFAM" id="SSF55729">
    <property type="entry name" value="Acyl-CoA N-acyltransferases (Nat)"/>
    <property type="match status" value="1"/>
</dbReference>
<feature type="region of interest" description="Disordered" evidence="3">
    <location>
        <begin position="134"/>
        <end position="161"/>
    </location>
</feature>
<dbReference type="InterPro" id="IPR050680">
    <property type="entry name" value="YpeA/RimI_acetyltransf"/>
</dbReference>
<name>K1RNX7_MAGGI</name>
<protein>
    <submittedName>
        <fullName evidence="4">Uncharacterized protein</fullName>
    </submittedName>
</protein>
<evidence type="ECO:0000256" key="1">
    <source>
        <dbReference type="ARBA" id="ARBA00022679"/>
    </source>
</evidence>
<sequence length="473" mass="52958">MCNDIGRGVPNEKKQKYAFTFSFHDWIRPPEAPDVVTFPLFERSSFDDFLYTLGCVLNVVEEKRETFKWQYELLFHKFLQMFGMSSMHQPLVSTKETQILGRTVGSRPDLLCTTSNPRTHRPILIVCQVSKDSAPVNETDESPPNKKPRSNASVNSASTSCQSPACFCAPHVGGLLVHLNRSATSRAILGMTVEKTFVRITSLHVSKDTLEKIRTGDVTRILRLAFEEKMIKVYASIYTLMFNPSVTTQQPLSLGQIYGDVTSRELFNNGTVSVRNATESAEDMEFVGKLVVEGFERKFVHATSRASLPAMRTLYSNNMKGRPPLFYERHFIAECNGEKAGVCVLRYHGDSKLFPERDGDVPPLGCCDLCGLVLLDLGTSTEVPAGKCYVDHITVDSRFRGKGIGKILLDMAEIDAKKRGCKEIFLGVATNNRAKNLYERQGYVTKETISLCCCGMWCLTGEREFASMEKVLI</sequence>
<keyword evidence="1" id="KW-0808">Transferase</keyword>
<organism evidence="4">
    <name type="scientific">Magallana gigas</name>
    <name type="common">Pacific oyster</name>
    <name type="synonym">Crassostrea gigas</name>
    <dbReference type="NCBI Taxonomy" id="29159"/>
    <lineage>
        <taxon>Eukaryota</taxon>
        <taxon>Metazoa</taxon>
        <taxon>Spiralia</taxon>
        <taxon>Lophotrochozoa</taxon>
        <taxon>Mollusca</taxon>
        <taxon>Bivalvia</taxon>
        <taxon>Autobranchia</taxon>
        <taxon>Pteriomorphia</taxon>
        <taxon>Ostreida</taxon>
        <taxon>Ostreoidea</taxon>
        <taxon>Ostreidae</taxon>
        <taxon>Magallana</taxon>
    </lineage>
</organism>
<dbReference type="CDD" id="cd04301">
    <property type="entry name" value="NAT_SF"/>
    <property type="match status" value="1"/>
</dbReference>
<dbReference type="InterPro" id="IPR016181">
    <property type="entry name" value="Acyl_CoA_acyltransferase"/>
</dbReference>
<keyword evidence="2" id="KW-0012">Acyltransferase</keyword>
<dbReference type="PANTHER" id="PTHR43420:SF47">
    <property type="entry name" value="N-ACETYLTRANSFERASE DOMAIN-CONTAINING PROTEIN"/>
    <property type="match status" value="1"/>
</dbReference>
<proteinExistence type="predicted"/>
<dbReference type="PROSITE" id="PS51186">
    <property type="entry name" value="GNAT"/>
    <property type="match status" value="1"/>
</dbReference>
<dbReference type="PANTHER" id="PTHR43420">
    <property type="entry name" value="ACETYLTRANSFERASE"/>
    <property type="match status" value="1"/>
</dbReference>
<gene>
    <name evidence="4" type="ORF">CGI_10022457</name>
</gene>
<dbReference type="Pfam" id="PF00583">
    <property type="entry name" value="Acetyltransf_1"/>
    <property type="match status" value="1"/>
</dbReference>